<evidence type="ECO:0008006" key="3">
    <source>
        <dbReference type="Google" id="ProtNLM"/>
    </source>
</evidence>
<keyword evidence="2" id="KW-1185">Reference proteome</keyword>
<evidence type="ECO:0000313" key="2">
    <source>
        <dbReference type="Proteomes" id="UP000295325"/>
    </source>
</evidence>
<dbReference type="OrthoDB" id="9765872at2"/>
<evidence type="ECO:0000313" key="1">
    <source>
        <dbReference type="EMBL" id="TDT52044.1"/>
    </source>
</evidence>
<accession>A0A4R7KAY6</accession>
<dbReference type="RefSeq" id="WP_133628443.1">
    <property type="nucleotide sequence ID" value="NZ_SOAZ01000014.1"/>
</dbReference>
<proteinExistence type="predicted"/>
<comment type="caution">
    <text evidence="1">The sequence shown here is derived from an EMBL/GenBank/DDBJ whole genome shotgun (WGS) entry which is preliminary data.</text>
</comment>
<name>A0A4R7KAY6_9CLOT</name>
<sequence length="126" mass="14502">MYSAIIGKSEYTEMIINLLESKGKSIMFLGSKEDIENFKHRKIIKTEIDIKNVALVKSMVETHLVDSIFVVTNDDRLNMMLAEGLKNHKDLYVVFKDEKMLQIADGAYKVICLGHIIRELIEREVV</sequence>
<dbReference type="Proteomes" id="UP000295325">
    <property type="component" value="Unassembled WGS sequence"/>
</dbReference>
<reference evidence="1 2" key="1">
    <citation type="submission" date="2019-03" db="EMBL/GenBank/DDBJ databases">
        <title>Genomic Encyclopedia of Type Strains, Phase IV (KMG-IV): sequencing the most valuable type-strain genomes for metagenomic binning, comparative biology and taxonomic classification.</title>
        <authorList>
            <person name="Goeker M."/>
        </authorList>
    </citation>
    <scope>NUCLEOTIDE SEQUENCE [LARGE SCALE GENOMIC DNA]</scope>
    <source>
        <strain evidence="1 2">DSM 24455</strain>
    </source>
</reference>
<dbReference type="EMBL" id="SOAZ01000014">
    <property type="protein sequence ID" value="TDT52044.1"/>
    <property type="molecule type" value="Genomic_DNA"/>
</dbReference>
<dbReference type="AlphaFoldDB" id="A0A4R7KAY6"/>
<protein>
    <recommendedName>
        <fullName evidence="3">TrkA family protein</fullName>
    </recommendedName>
</protein>
<organism evidence="1 2">
    <name type="scientific">Fonticella tunisiensis</name>
    <dbReference type="NCBI Taxonomy" id="1096341"/>
    <lineage>
        <taxon>Bacteria</taxon>
        <taxon>Bacillati</taxon>
        <taxon>Bacillota</taxon>
        <taxon>Clostridia</taxon>
        <taxon>Eubacteriales</taxon>
        <taxon>Clostridiaceae</taxon>
        <taxon>Fonticella</taxon>
    </lineage>
</organism>
<gene>
    <name evidence="1" type="ORF">EDD71_11424</name>
</gene>